<dbReference type="PROSITE" id="PS00108">
    <property type="entry name" value="PROTEIN_KINASE_ST"/>
    <property type="match status" value="1"/>
</dbReference>
<dbReference type="SMART" id="SM00220">
    <property type="entry name" value="S_TKc"/>
    <property type="match status" value="1"/>
</dbReference>
<dbReference type="PANTHER" id="PTHR45646:SF11">
    <property type="entry name" value="SERINE_THREONINE-PROTEIN KINASE DOA"/>
    <property type="match status" value="1"/>
</dbReference>
<feature type="domain" description="Protein kinase" evidence="8">
    <location>
        <begin position="524"/>
        <end position="848"/>
    </location>
</feature>
<accession>A0A4Q1BV56</accession>
<keyword evidence="5 6" id="KW-0067">ATP-binding</keyword>
<dbReference type="Pfam" id="PF00069">
    <property type="entry name" value="Pkinase"/>
    <property type="match status" value="1"/>
</dbReference>
<evidence type="ECO:0000256" key="3">
    <source>
        <dbReference type="ARBA" id="ARBA00022741"/>
    </source>
</evidence>
<dbReference type="CDD" id="cd14134">
    <property type="entry name" value="PKc_CLK"/>
    <property type="match status" value="1"/>
</dbReference>
<dbReference type="Gene3D" id="1.10.510.10">
    <property type="entry name" value="Transferase(Phosphotransferase) domain 1"/>
    <property type="match status" value="1"/>
</dbReference>
<dbReference type="OrthoDB" id="283111at2759"/>
<dbReference type="InterPro" id="IPR051175">
    <property type="entry name" value="CLK_kinases"/>
</dbReference>
<evidence type="ECO:0000313" key="9">
    <source>
        <dbReference type="EMBL" id="RXK41995.1"/>
    </source>
</evidence>
<evidence type="ECO:0000256" key="5">
    <source>
        <dbReference type="ARBA" id="ARBA00022840"/>
    </source>
</evidence>
<dbReference type="Proteomes" id="UP000289152">
    <property type="component" value="Unassembled WGS sequence"/>
</dbReference>
<dbReference type="GO" id="GO:0004674">
    <property type="term" value="F:protein serine/threonine kinase activity"/>
    <property type="evidence" value="ECO:0007669"/>
    <property type="project" value="UniProtKB-KW"/>
</dbReference>
<comment type="caution">
    <text evidence="9">The sequence shown here is derived from an EMBL/GenBank/DDBJ whole genome shotgun (WGS) entry which is preliminary data.</text>
</comment>
<keyword evidence="2" id="KW-0808">Transferase</keyword>
<dbReference type="FunCoup" id="A0A4Q1BV56">
    <property type="interactions" value="331"/>
</dbReference>
<evidence type="ECO:0000256" key="1">
    <source>
        <dbReference type="ARBA" id="ARBA00022527"/>
    </source>
</evidence>
<evidence type="ECO:0000313" key="10">
    <source>
        <dbReference type="Proteomes" id="UP000289152"/>
    </source>
</evidence>
<evidence type="ECO:0000256" key="7">
    <source>
        <dbReference type="SAM" id="MobiDB-lite"/>
    </source>
</evidence>
<dbReference type="EMBL" id="SDIL01000004">
    <property type="protein sequence ID" value="RXK41995.1"/>
    <property type="molecule type" value="Genomic_DNA"/>
</dbReference>
<feature type="compositionally biased region" description="Polar residues" evidence="7">
    <location>
        <begin position="198"/>
        <end position="216"/>
    </location>
</feature>
<dbReference type="InParanoid" id="A0A4Q1BV56"/>
<keyword evidence="1" id="KW-0723">Serine/threonine-protein kinase</keyword>
<feature type="compositionally biased region" description="Polar residues" evidence="7">
    <location>
        <begin position="440"/>
        <end position="454"/>
    </location>
</feature>
<organism evidence="9 10">
    <name type="scientific">Tremella mesenterica</name>
    <name type="common">Jelly fungus</name>
    <dbReference type="NCBI Taxonomy" id="5217"/>
    <lineage>
        <taxon>Eukaryota</taxon>
        <taxon>Fungi</taxon>
        <taxon>Dikarya</taxon>
        <taxon>Basidiomycota</taxon>
        <taxon>Agaricomycotina</taxon>
        <taxon>Tremellomycetes</taxon>
        <taxon>Tremellales</taxon>
        <taxon>Tremellaceae</taxon>
        <taxon>Tremella</taxon>
    </lineage>
</organism>
<keyword evidence="10" id="KW-1185">Reference proteome</keyword>
<dbReference type="SUPFAM" id="SSF56112">
    <property type="entry name" value="Protein kinase-like (PK-like)"/>
    <property type="match status" value="1"/>
</dbReference>
<dbReference type="InterPro" id="IPR011009">
    <property type="entry name" value="Kinase-like_dom_sf"/>
</dbReference>
<dbReference type="InterPro" id="IPR008271">
    <property type="entry name" value="Ser/Thr_kinase_AS"/>
</dbReference>
<feature type="region of interest" description="Disordered" evidence="7">
    <location>
        <begin position="430"/>
        <end position="476"/>
    </location>
</feature>
<proteinExistence type="predicted"/>
<name>A0A4Q1BV56_TREME</name>
<keyword evidence="3 6" id="KW-0547">Nucleotide-binding</keyword>
<feature type="region of interest" description="Disordered" evidence="7">
    <location>
        <begin position="337"/>
        <end position="384"/>
    </location>
</feature>
<sequence>MAQPVQRLMNRHITNVESLDEYPIPITTTTTTNTTIKQSEDRISYRTDPIRQSPSSLSSHHPFSPYKPFQSNSDSFLPYHNQNPRQSQRQPFVGKETISYSLPSQSYQIDSNRVESTRSPHPFRPILPPLSLIPVEHLKPLELLRPLDHTYTSDSNKYERNLNHSQSHSSSLSHPLSASSHSSNNSFDRGLRSPNPPLTATFQTPIQTLPSLSSQGPLYPRRIEVFSNPKQNSDRRLRSYNNHNQIDYTGNIQDHKSYLRPIQDLNHQIIHSSSPIGETSPIPLSTDNYLLPPYPSFFRPSPYLPNINQNQNKPSLVIPPPLTFRYSVTPPISYIQSDTPSIMPPRKKPNNVNVAQPTGSVTPHTLSSTGGSGSRPRKSAKAGNGWTMEHTYDSVGRQKEIIVIDDSQTPEVPRKRTRAQVAAEANAINSANASHAGSSKGLTNGHSINGSASMLGSGKKRKIDEGSEVGSIKKAKAKQSGTAASILQQAQKPASSVQSNGTVAWDDAEGHYIVKPDDVIANKYKIVRLLGQGTFGKVVEARHMETRRRVAIKIIRAVQKYRDASKIEIRVLETLKRHDPGNVNNCIHLEEYFDFRNHPCLVSELYGMSVFDFLKQNAFQPFPERHIQDFAKSLLQSVAFLHRLKLVHTDLKPENILLVSNEARLQDYMTDGKRAGAKSRSVLRNTDIRLIDFGSATFENEYHSSVVSTRHYRAPEIILGLPWSYPCDLFSIGCILVEFFTGDALFQTHDNLEHLAMMETVMSPMPNRMVDRGRSKKPEYFKGNKLDFPNPTVSRSSRKFVKSLKPLKEIIPPTSQHNNLFLDLIVRLLDFDPDSRISVGDALRHPYCRLNIPEPV</sequence>
<feature type="compositionally biased region" description="Basic and acidic residues" evidence="7">
    <location>
        <begin position="38"/>
        <end position="49"/>
    </location>
</feature>
<dbReference type="GO" id="GO:0005634">
    <property type="term" value="C:nucleus"/>
    <property type="evidence" value="ECO:0007669"/>
    <property type="project" value="TreeGrafter"/>
</dbReference>
<feature type="compositionally biased region" description="Low complexity" evidence="7">
    <location>
        <begin position="53"/>
        <end position="64"/>
    </location>
</feature>
<feature type="compositionally biased region" description="Low complexity" evidence="7">
    <location>
        <begin position="430"/>
        <end position="439"/>
    </location>
</feature>
<dbReference type="PROSITE" id="PS00107">
    <property type="entry name" value="PROTEIN_KINASE_ATP"/>
    <property type="match status" value="1"/>
</dbReference>
<feature type="compositionally biased region" description="Low complexity" evidence="7">
    <location>
        <begin position="163"/>
        <end position="186"/>
    </location>
</feature>
<feature type="region of interest" description="Disordered" evidence="7">
    <location>
        <begin position="30"/>
        <end position="92"/>
    </location>
</feature>
<feature type="binding site" evidence="6">
    <location>
        <position position="553"/>
    </location>
    <ligand>
        <name>ATP</name>
        <dbReference type="ChEBI" id="CHEBI:30616"/>
    </ligand>
</feature>
<dbReference type="PROSITE" id="PS50011">
    <property type="entry name" value="PROTEIN_KINASE_DOM"/>
    <property type="match status" value="1"/>
</dbReference>
<dbReference type="GO" id="GO:0043484">
    <property type="term" value="P:regulation of RNA splicing"/>
    <property type="evidence" value="ECO:0007669"/>
    <property type="project" value="TreeGrafter"/>
</dbReference>
<feature type="region of interest" description="Disordered" evidence="7">
    <location>
        <begin position="154"/>
        <end position="216"/>
    </location>
</feature>
<protein>
    <submittedName>
        <fullName evidence="9">CMGC/CLK protein kinase</fullName>
    </submittedName>
</protein>
<dbReference type="STRING" id="5217.A0A4Q1BV56"/>
<feature type="compositionally biased region" description="Polar residues" evidence="7">
    <location>
        <begin position="69"/>
        <end position="90"/>
    </location>
</feature>
<dbReference type="GO" id="GO:0005524">
    <property type="term" value="F:ATP binding"/>
    <property type="evidence" value="ECO:0007669"/>
    <property type="project" value="UniProtKB-UniRule"/>
</dbReference>
<keyword evidence="4 9" id="KW-0418">Kinase</keyword>
<reference evidence="9 10" key="1">
    <citation type="submission" date="2016-06" db="EMBL/GenBank/DDBJ databases">
        <title>Evolution of pathogenesis and genome organization in the Tremellales.</title>
        <authorList>
            <person name="Cuomo C."/>
            <person name="Litvintseva A."/>
            <person name="Heitman J."/>
            <person name="Chen Y."/>
            <person name="Sun S."/>
            <person name="Springer D."/>
            <person name="Dromer F."/>
            <person name="Young S."/>
            <person name="Zeng Q."/>
            <person name="Chapman S."/>
            <person name="Gujja S."/>
            <person name="Saif S."/>
            <person name="Birren B."/>
        </authorList>
    </citation>
    <scope>NUCLEOTIDE SEQUENCE [LARGE SCALE GENOMIC DNA]</scope>
    <source>
        <strain evidence="9 10">ATCC 28783</strain>
    </source>
</reference>
<dbReference type="InterPro" id="IPR017441">
    <property type="entry name" value="Protein_kinase_ATP_BS"/>
</dbReference>
<feature type="compositionally biased region" description="Polar residues" evidence="7">
    <location>
        <begin position="350"/>
        <end position="369"/>
    </location>
</feature>
<evidence type="ECO:0000259" key="8">
    <source>
        <dbReference type="PROSITE" id="PS50011"/>
    </source>
</evidence>
<evidence type="ECO:0000256" key="2">
    <source>
        <dbReference type="ARBA" id="ARBA00022679"/>
    </source>
</evidence>
<gene>
    <name evidence="9" type="ORF">M231_00716</name>
</gene>
<dbReference type="InterPro" id="IPR000719">
    <property type="entry name" value="Prot_kinase_dom"/>
</dbReference>
<evidence type="ECO:0000256" key="4">
    <source>
        <dbReference type="ARBA" id="ARBA00022777"/>
    </source>
</evidence>
<dbReference type="VEuPathDB" id="FungiDB:TREMEDRAFT_68505"/>
<dbReference type="AlphaFoldDB" id="A0A4Q1BV56"/>
<dbReference type="Gene3D" id="3.30.200.20">
    <property type="entry name" value="Phosphorylase Kinase, domain 1"/>
    <property type="match status" value="1"/>
</dbReference>
<evidence type="ECO:0000256" key="6">
    <source>
        <dbReference type="PROSITE-ProRule" id="PRU10141"/>
    </source>
</evidence>
<dbReference type="PANTHER" id="PTHR45646">
    <property type="entry name" value="SERINE/THREONINE-PROTEIN KINASE DOA-RELATED"/>
    <property type="match status" value="1"/>
</dbReference>